<dbReference type="Proteomes" id="UP000772434">
    <property type="component" value="Unassembled WGS sequence"/>
</dbReference>
<feature type="compositionally biased region" description="Polar residues" evidence="1">
    <location>
        <begin position="1"/>
        <end position="25"/>
    </location>
</feature>
<evidence type="ECO:0000256" key="1">
    <source>
        <dbReference type="SAM" id="MobiDB-lite"/>
    </source>
</evidence>
<organism evidence="2 3">
    <name type="scientific">Rhodocollybia butyracea</name>
    <dbReference type="NCBI Taxonomy" id="206335"/>
    <lineage>
        <taxon>Eukaryota</taxon>
        <taxon>Fungi</taxon>
        <taxon>Dikarya</taxon>
        <taxon>Basidiomycota</taxon>
        <taxon>Agaricomycotina</taxon>
        <taxon>Agaricomycetes</taxon>
        <taxon>Agaricomycetidae</taxon>
        <taxon>Agaricales</taxon>
        <taxon>Marasmiineae</taxon>
        <taxon>Omphalotaceae</taxon>
        <taxon>Rhodocollybia</taxon>
    </lineage>
</organism>
<accession>A0A9P5PIS1</accession>
<feature type="compositionally biased region" description="Pro residues" evidence="1">
    <location>
        <begin position="152"/>
        <end position="162"/>
    </location>
</feature>
<keyword evidence="3" id="KW-1185">Reference proteome</keyword>
<feature type="compositionally biased region" description="Polar residues" evidence="1">
    <location>
        <begin position="129"/>
        <end position="151"/>
    </location>
</feature>
<feature type="region of interest" description="Disordered" evidence="1">
    <location>
        <begin position="104"/>
        <end position="162"/>
    </location>
</feature>
<comment type="caution">
    <text evidence="2">The sequence shown here is derived from an EMBL/GenBank/DDBJ whole genome shotgun (WGS) entry which is preliminary data.</text>
</comment>
<gene>
    <name evidence="2" type="ORF">BDP27DRAFT_1425718</name>
</gene>
<sequence>MFTSISCGSPNLTSPESHSTRSTPGWTHPIQIPLSRSIFSRSTYSASNGISASTPQWLDTTSAGTPQQQSYAQNPPKLLQRCISYSNLISFGVTDIPYHAVANPTSHALPTTTPSYPSLPPRNRRHSQIPMSTVPPSLLNAPQPNNPNTASDPPPTVASPIQ</sequence>
<name>A0A9P5PIS1_9AGAR</name>
<dbReference type="AlphaFoldDB" id="A0A9P5PIS1"/>
<dbReference type="EMBL" id="JADNRY010000120">
    <property type="protein sequence ID" value="KAF9064613.1"/>
    <property type="molecule type" value="Genomic_DNA"/>
</dbReference>
<feature type="region of interest" description="Disordered" evidence="1">
    <location>
        <begin position="50"/>
        <end position="73"/>
    </location>
</feature>
<evidence type="ECO:0000313" key="3">
    <source>
        <dbReference type="Proteomes" id="UP000772434"/>
    </source>
</evidence>
<evidence type="ECO:0000313" key="2">
    <source>
        <dbReference type="EMBL" id="KAF9064613.1"/>
    </source>
</evidence>
<proteinExistence type="predicted"/>
<feature type="region of interest" description="Disordered" evidence="1">
    <location>
        <begin position="1"/>
        <end position="29"/>
    </location>
</feature>
<protein>
    <submittedName>
        <fullName evidence="2">Uncharacterized protein</fullName>
    </submittedName>
</protein>
<reference evidence="2" key="1">
    <citation type="submission" date="2020-11" db="EMBL/GenBank/DDBJ databases">
        <authorList>
            <consortium name="DOE Joint Genome Institute"/>
            <person name="Ahrendt S."/>
            <person name="Riley R."/>
            <person name="Andreopoulos W."/>
            <person name="Labutti K."/>
            <person name="Pangilinan J."/>
            <person name="Ruiz-Duenas F.J."/>
            <person name="Barrasa J.M."/>
            <person name="Sanchez-Garcia M."/>
            <person name="Camarero S."/>
            <person name="Miyauchi S."/>
            <person name="Serrano A."/>
            <person name="Linde D."/>
            <person name="Babiker R."/>
            <person name="Drula E."/>
            <person name="Ayuso-Fernandez I."/>
            <person name="Pacheco R."/>
            <person name="Padilla G."/>
            <person name="Ferreira P."/>
            <person name="Barriuso J."/>
            <person name="Kellner H."/>
            <person name="Castanera R."/>
            <person name="Alfaro M."/>
            <person name="Ramirez L."/>
            <person name="Pisabarro A.G."/>
            <person name="Kuo A."/>
            <person name="Tritt A."/>
            <person name="Lipzen A."/>
            <person name="He G."/>
            <person name="Yan M."/>
            <person name="Ng V."/>
            <person name="Cullen D."/>
            <person name="Martin F."/>
            <person name="Rosso M.-N."/>
            <person name="Henrissat B."/>
            <person name="Hibbett D."/>
            <person name="Martinez A.T."/>
            <person name="Grigoriev I.V."/>
        </authorList>
    </citation>
    <scope>NUCLEOTIDE SEQUENCE</scope>
    <source>
        <strain evidence="2">AH 40177</strain>
    </source>
</reference>